<sequence length="84" mass="9362">MGWPTLTQFNAPSSNSGPFFIPNPGRIYTLSGETTHSTKAGMPWPPLEQYSFSYSNADSYFSPYPRGIFLPFDDAVEIPLPLSR</sequence>
<protein>
    <submittedName>
        <fullName evidence="1">Uncharacterized protein</fullName>
    </submittedName>
</protein>
<name>A0A6G1HJ52_9PEZI</name>
<gene>
    <name evidence="1" type="ORF">EJ06DRAFT_253847</name>
</gene>
<accession>A0A6G1HJ52</accession>
<reference evidence="1" key="1">
    <citation type="journal article" date="2020" name="Stud. Mycol.">
        <title>101 Dothideomycetes genomes: a test case for predicting lifestyles and emergence of pathogens.</title>
        <authorList>
            <person name="Haridas S."/>
            <person name="Albert R."/>
            <person name="Binder M."/>
            <person name="Bloem J."/>
            <person name="Labutti K."/>
            <person name="Salamov A."/>
            <person name="Andreopoulos B."/>
            <person name="Baker S."/>
            <person name="Barry K."/>
            <person name="Bills G."/>
            <person name="Bluhm B."/>
            <person name="Cannon C."/>
            <person name="Castanera R."/>
            <person name="Culley D."/>
            <person name="Daum C."/>
            <person name="Ezra D."/>
            <person name="Gonzalez J."/>
            <person name="Henrissat B."/>
            <person name="Kuo A."/>
            <person name="Liang C."/>
            <person name="Lipzen A."/>
            <person name="Lutzoni F."/>
            <person name="Magnuson J."/>
            <person name="Mondo S."/>
            <person name="Nolan M."/>
            <person name="Ohm R."/>
            <person name="Pangilinan J."/>
            <person name="Park H.-J."/>
            <person name="Ramirez L."/>
            <person name="Alfaro M."/>
            <person name="Sun H."/>
            <person name="Tritt A."/>
            <person name="Yoshinaga Y."/>
            <person name="Zwiers L.-H."/>
            <person name="Turgeon B."/>
            <person name="Goodwin S."/>
            <person name="Spatafora J."/>
            <person name="Crous P."/>
            <person name="Grigoriev I."/>
        </authorList>
    </citation>
    <scope>NUCLEOTIDE SEQUENCE</scope>
    <source>
        <strain evidence="1">CBS 262.69</strain>
    </source>
</reference>
<dbReference type="AlphaFoldDB" id="A0A6G1HJ52"/>
<keyword evidence="2" id="KW-1185">Reference proteome</keyword>
<dbReference type="Proteomes" id="UP000799640">
    <property type="component" value="Unassembled WGS sequence"/>
</dbReference>
<evidence type="ECO:0000313" key="2">
    <source>
        <dbReference type="Proteomes" id="UP000799640"/>
    </source>
</evidence>
<dbReference type="EMBL" id="ML996709">
    <property type="protein sequence ID" value="KAF2396022.1"/>
    <property type="molecule type" value="Genomic_DNA"/>
</dbReference>
<organism evidence="1 2">
    <name type="scientific">Trichodelitschia bisporula</name>
    <dbReference type="NCBI Taxonomy" id="703511"/>
    <lineage>
        <taxon>Eukaryota</taxon>
        <taxon>Fungi</taxon>
        <taxon>Dikarya</taxon>
        <taxon>Ascomycota</taxon>
        <taxon>Pezizomycotina</taxon>
        <taxon>Dothideomycetes</taxon>
        <taxon>Dothideomycetes incertae sedis</taxon>
        <taxon>Phaeotrichales</taxon>
        <taxon>Phaeotrichaceae</taxon>
        <taxon>Trichodelitschia</taxon>
    </lineage>
</organism>
<evidence type="ECO:0000313" key="1">
    <source>
        <dbReference type="EMBL" id="KAF2396022.1"/>
    </source>
</evidence>
<proteinExistence type="predicted"/>